<sequence>MTSIGADHRGSPRNQIDCLIRLEPLATAEAHGLEVTDEHPQQRVEPSSPEPHDGIVQDASTTGARVWTDRPYTLNEQLLISFGCEKVGLTETRSCRATVVWTESEPVEGRWQIGIRFHESEASATIASALTHGCPWCEKLCPDIVATAPLAASEDAA</sequence>
<dbReference type="Pfam" id="PF07238">
    <property type="entry name" value="PilZ"/>
    <property type="match status" value="1"/>
</dbReference>
<dbReference type="InterPro" id="IPR009875">
    <property type="entry name" value="PilZ_domain"/>
</dbReference>
<accession>H8Z4I3</accession>
<organism evidence="3 4">
    <name type="scientific">Thiorhodovibrio frisius</name>
    <dbReference type="NCBI Taxonomy" id="631362"/>
    <lineage>
        <taxon>Bacteria</taxon>
        <taxon>Pseudomonadati</taxon>
        <taxon>Pseudomonadota</taxon>
        <taxon>Gammaproteobacteria</taxon>
        <taxon>Chromatiales</taxon>
        <taxon>Chromatiaceae</taxon>
        <taxon>Thiorhodovibrio</taxon>
    </lineage>
</organism>
<protein>
    <submittedName>
        <fullName evidence="3">PilZ domain-containing protein</fullName>
    </submittedName>
</protein>
<dbReference type="GO" id="GO:0035438">
    <property type="term" value="F:cyclic-di-GMP binding"/>
    <property type="evidence" value="ECO:0007669"/>
    <property type="project" value="InterPro"/>
</dbReference>
<reference evidence="4" key="1">
    <citation type="submission" date="2011-06" db="EMBL/GenBank/DDBJ databases">
        <authorList>
            <consortium name="US DOE Joint Genome Institute (JGI-PGF)"/>
            <person name="Lucas S."/>
            <person name="Han J."/>
            <person name="Lapidus A."/>
            <person name="Cheng J.-F."/>
            <person name="Goodwin L."/>
            <person name="Pitluck S."/>
            <person name="Peters L."/>
            <person name="Land M.L."/>
            <person name="Hauser L."/>
            <person name="Vogl K."/>
            <person name="Liu Z."/>
            <person name="Overmann J."/>
            <person name="Frigaard N.-U."/>
            <person name="Bryant D.A."/>
            <person name="Woyke T.J."/>
        </authorList>
    </citation>
    <scope>NUCLEOTIDE SEQUENCE [LARGE SCALE GENOMIC DNA]</scope>
    <source>
        <strain evidence="4">970</strain>
    </source>
</reference>
<gene>
    <name evidence="3" type="ORF">Thi970DRAFT_03864</name>
</gene>
<evidence type="ECO:0000313" key="3">
    <source>
        <dbReference type="EMBL" id="EIC20240.1"/>
    </source>
</evidence>
<evidence type="ECO:0000256" key="1">
    <source>
        <dbReference type="SAM" id="MobiDB-lite"/>
    </source>
</evidence>
<name>H8Z4I3_9GAMM</name>
<dbReference type="HOGENOM" id="CLU_1677065_0_0_6"/>
<feature type="region of interest" description="Disordered" evidence="1">
    <location>
        <begin position="33"/>
        <end position="62"/>
    </location>
</feature>
<evidence type="ECO:0000259" key="2">
    <source>
        <dbReference type="Pfam" id="PF07238"/>
    </source>
</evidence>
<keyword evidence="4" id="KW-1185">Reference proteome</keyword>
<dbReference type="AlphaFoldDB" id="H8Z4I3"/>
<reference evidence="3 4" key="2">
    <citation type="submission" date="2011-11" db="EMBL/GenBank/DDBJ databases">
        <authorList>
            <consortium name="US DOE Joint Genome Institute"/>
            <person name="Lucas S."/>
            <person name="Han J."/>
            <person name="Lapidus A."/>
            <person name="Cheng J.-F."/>
            <person name="Goodwin L."/>
            <person name="Pitluck S."/>
            <person name="Peters L."/>
            <person name="Ovchinnikova G."/>
            <person name="Zhang X."/>
            <person name="Detter J.C."/>
            <person name="Han C."/>
            <person name="Tapia R."/>
            <person name="Land M."/>
            <person name="Hauser L."/>
            <person name="Kyrpides N."/>
            <person name="Ivanova N."/>
            <person name="Pagani I."/>
            <person name="Vogl K."/>
            <person name="Liu Z."/>
            <person name="Overmann J."/>
            <person name="Frigaard N.-U."/>
            <person name="Bryant D."/>
            <person name="Woyke T."/>
        </authorList>
    </citation>
    <scope>NUCLEOTIDE SEQUENCE [LARGE SCALE GENOMIC DNA]</scope>
    <source>
        <strain evidence="3 4">970</strain>
    </source>
</reference>
<dbReference type="RefSeq" id="WP_009150643.1">
    <property type="nucleotide sequence ID" value="NZ_CP121471.1"/>
</dbReference>
<dbReference type="Gene3D" id="2.40.10.220">
    <property type="entry name" value="predicted glycosyltransferase like domains"/>
    <property type="match status" value="1"/>
</dbReference>
<dbReference type="SUPFAM" id="SSF141371">
    <property type="entry name" value="PilZ domain-like"/>
    <property type="match status" value="1"/>
</dbReference>
<feature type="domain" description="PilZ" evidence="2">
    <location>
        <begin position="50"/>
        <end position="122"/>
    </location>
</feature>
<dbReference type="eggNOG" id="ENOG5033G85">
    <property type="taxonomic scope" value="Bacteria"/>
</dbReference>
<evidence type="ECO:0000313" key="4">
    <source>
        <dbReference type="Proteomes" id="UP000002964"/>
    </source>
</evidence>
<feature type="compositionally biased region" description="Basic and acidic residues" evidence="1">
    <location>
        <begin position="33"/>
        <end position="42"/>
    </location>
</feature>
<dbReference type="EMBL" id="JH603170">
    <property type="protein sequence ID" value="EIC20240.1"/>
    <property type="molecule type" value="Genomic_DNA"/>
</dbReference>
<dbReference type="STRING" id="631362.Thi970DRAFT_03864"/>
<dbReference type="Proteomes" id="UP000002964">
    <property type="component" value="Unassembled WGS sequence"/>
</dbReference>
<proteinExistence type="predicted"/>